<accession>A0ABN3N3M5</accession>
<feature type="region of interest" description="Disordered" evidence="1">
    <location>
        <begin position="44"/>
        <end position="70"/>
    </location>
</feature>
<evidence type="ECO:0000313" key="3">
    <source>
        <dbReference type="Proteomes" id="UP001499942"/>
    </source>
</evidence>
<organism evidence="2 3">
    <name type="scientific">Streptomyces gobitricini</name>
    <dbReference type="NCBI Taxonomy" id="68211"/>
    <lineage>
        <taxon>Bacteria</taxon>
        <taxon>Bacillati</taxon>
        <taxon>Actinomycetota</taxon>
        <taxon>Actinomycetes</taxon>
        <taxon>Kitasatosporales</taxon>
        <taxon>Streptomycetaceae</taxon>
        <taxon>Streptomyces</taxon>
    </lineage>
</organism>
<gene>
    <name evidence="2" type="ORF">GCM10010393_53810</name>
</gene>
<feature type="compositionally biased region" description="Low complexity" evidence="1">
    <location>
        <begin position="1"/>
        <end position="12"/>
    </location>
</feature>
<dbReference type="EMBL" id="BAAASR010000035">
    <property type="protein sequence ID" value="GAA2513867.1"/>
    <property type="molecule type" value="Genomic_DNA"/>
</dbReference>
<feature type="region of interest" description="Disordered" evidence="1">
    <location>
        <begin position="1"/>
        <end position="22"/>
    </location>
</feature>
<reference evidence="2 3" key="1">
    <citation type="journal article" date="2019" name="Int. J. Syst. Evol. Microbiol.">
        <title>The Global Catalogue of Microorganisms (GCM) 10K type strain sequencing project: providing services to taxonomists for standard genome sequencing and annotation.</title>
        <authorList>
            <consortium name="The Broad Institute Genomics Platform"/>
            <consortium name="The Broad Institute Genome Sequencing Center for Infectious Disease"/>
            <person name="Wu L."/>
            <person name="Ma J."/>
        </authorList>
    </citation>
    <scope>NUCLEOTIDE SEQUENCE [LARGE SCALE GENOMIC DNA]</scope>
    <source>
        <strain evidence="2 3">JCM 5062</strain>
    </source>
</reference>
<evidence type="ECO:0008006" key="4">
    <source>
        <dbReference type="Google" id="ProtNLM"/>
    </source>
</evidence>
<comment type="caution">
    <text evidence="2">The sequence shown here is derived from an EMBL/GenBank/DDBJ whole genome shotgun (WGS) entry which is preliminary data.</text>
</comment>
<dbReference type="Proteomes" id="UP001499942">
    <property type="component" value="Unassembled WGS sequence"/>
</dbReference>
<keyword evidence="3" id="KW-1185">Reference proteome</keyword>
<evidence type="ECO:0000256" key="1">
    <source>
        <dbReference type="SAM" id="MobiDB-lite"/>
    </source>
</evidence>
<proteinExistence type="predicted"/>
<name>A0ABN3N3M5_9ACTN</name>
<sequence>MSDGSGDSCSGGAFRPTWGGGDLSDEEWVRLEPRLSACVIPAAARVSPQSRERKQKAAWGHRPYRQLFGG</sequence>
<evidence type="ECO:0000313" key="2">
    <source>
        <dbReference type="EMBL" id="GAA2513867.1"/>
    </source>
</evidence>
<protein>
    <recommendedName>
        <fullName evidence="4">Transposase</fullName>
    </recommendedName>
</protein>